<reference evidence="1" key="1">
    <citation type="submission" date="2018-05" db="EMBL/GenBank/DDBJ databases">
        <authorList>
            <person name="Lanie J.A."/>
            <person name="Ng W.-L."/>
            <person name="Kazmierczak K.M."/>
            <person name="Andrzejewski T.M."/>
            <person name="Davidsen T.M."/>
            <person name="Wayne K.J."/>
            <person name="Tettelin H."/>
            <person name="Glass J.I."/>
            <person name="Rusch D."/>
            <person name="Podicherti R."/>
            <person name="Tsui H.-C.T."/>
            <person name="Winkler M.E."/>
        </authorList>
    </citation>
    <scope>NUCLEOTIDE SEQUENCE</scope>
</reference>
<dbReference type="AlphaFoldDB" id="A0A381SFY9"/>
<proteinExistence type="predicted"/>
<protein>
    <recommendedName>
        <fullName evidence="2">PhoU domain-containing protein</fullName>
    </recommendedName>
</protein>
<sequence>MTELETARFLWMLGEVEKDLAGLNTYYHDFKRVRTAAESAVEGRDYQWREIAQRIHYLCIKISQDLDDQEDLIDE</sequence>
<dbReference type="EMBL" id="UINC01003062">
    <property type="protein sequence ID" value="SVA03000.1"/>
    <property type="molecule type" value="Genomic_DNA"/>
</dbReference>
<organism evidence="1">
    <name type="scientific">marine metagenome</name>
    <dbReference type="NCBI Taxonomy" id="408172"/>
    <lineage>
        <taxon>unclassified sequences</taxon>
        <taxon>metagenomes</taxon>
        <taxon>ecological metagenomes</taxon>
    </lineage>
</organism>
<evidence type="ECO:0000313" key="1">
    <source>
        <dbReference type="EMBL" id="SVA03000.1"/>
    </source>
</evidence>
<accession>A0A381SFY9</accession>
<gene>
    <name evidence="1" type="ORF">METZ01_LOCUS55854</name>
</gene>
<name>A0A381SFY9_9ZZZZ</name>
<evidence type="ECO:0008006" key="2">
    <source>
        <dbReference type="Google" id="ProtNLM"/>
    </source>
</evidence>